<evidence type="ECO:0000313" key="3">
    <source>
        <dbReference type="Proteomes" id="UP000233551"/>
    </source>
</evidence>
<keyword evidence="3" id="KW-1185">Reference proteome</keyword>
<name>A0A2I0I7N2_PUNGR</name>
<dbReference type="EMBL" id="PGOL01003681">
    <property type="protein sequence ID" value="PKI39981.1"/>
    <property type="molecule type" value="Genomic_DNA"/>
</dbReference>
<feature type="chain" id="PRO_5014158459" evidence="1">
    <location>
        <begin position="18"/>
        <end position="150"/>
    </location>
</feature>
<proteinExistence type="predicted"/>
<reference evidence="2 3" key="1">
    <citation type="submission" date="2017-11" db="EMBL/GenBank/DDBJ databases">
        <title>De-novo sequencing of pomegranate (Punica granatum L.) genome.</title>
        <authorList>
            <person name="Akparov Z."/>
            <person name="Amiraslanov A."/>
            <person name="Hajiyeva S."/>
            <person name="Abbasov M."/>
            <person name="Kaur K."/>
            <person name="Hamwieh A."/>
            <person name="Solovyev V."/>
            <person name="Salamov A."/>
            <person name="Braich B."/>
            <person name="Kosarev P."/>
            <person name="Mahmoud A."/>
            <person name="Hajiyev E."/>
            <person name="Babayeva S."/>
            <person name="Izzatullayeva V."/>
            <person name="Mammadov A."/>
            <person name="Mammadov A."/>
            <person name="Sharifova S."/>
            <person name="Ojaghi J."/>
            <person name="Eynullazada K."/>
            <person name="Bayramov B."/>
            <person name="Abdulazimova A."/>
            <person name="Shahmuradov I."/>
        </authorList>
    </citation>
    <scope>NUCLEOTIDE SEQUENCE [LARGE SCALE GENOMIC DNA]</scope>
    <source>
        <strain evidence="3">cv. AG2017</strain>
        <tissue evidence="2">Leaf</tissue>
    </source>
</reference>
<protein>
    <submittedName>
        <fullName evidence="2">Uncharacterized protein</fullName>
    </submittedName>
</protein>
<dbReference type="AlphaFoldDB" id="A0A2I0I7N2"/>
<accession>A0A2I0I7N2</accession>
<evidence type="ECO:0000313" key="2">
    <source>
        <dbReference type="EMBL" id="PKI39981.1"/>
    </source>
</evidence>
<keyword evidence="1" id="KW-0732">Signal</keyword>
<feature type="signal peptide" evidence="1">
    <location>
        <begin position="1"/>
        <end position="17"/>
    </location>
</feature>
<comment type="caution">
    <text evidence="2">The sequence shown here is derived from an EMBL/GenBank/DDBJ whole genome shotgun (WGS) entry which is preliminary data.</text>
</comment>
<gene>
    <name evidence="2" type="ORF">CRG98_039644</name>
</gene>
<organism evidence="2 3">
    <name type="scientific">Punica granatum</name>
    <name type="common">Pomegranate</name>
    <dbReference type="NCBI Taxonomy" id="22663"/>
    <lineage>
        <taxon>Eukaryota</taxon>
        <taxon>Viridiplantae</taxon>
        <taxon>Streptophyta</taxon>
        <taxon>Embryophyta</taxon>
        <taxon>Tracheophyta</taxon>
        <taxon>Spermatophyta</taxon>
        <taxon>Magnoliopsida</taxon>
        <taxon>eudicotyledons</taxon>
        <taxon>Gunneridae</taxon>
        <taxon>Pentapetalae</taxon>
        <taxon>rosids</taxon>
        <taxon>malvids</taxon>
        <taxon>Myrtales</taxon>
        <taxon>Lythraceae</taxon>
        <taxon>Punica</taxon>
    </lineage>
</organism>
<evidence type="ECO:0000256" key="1">
    <source>
        <dbReference type="SAM" id="SignalP"/>
    </source>
</evidence>
<sequence>MRVTAGVLIQLMASMWSVNGPAALAGVSGAATRRVGCGCRGVFGVPQQVSTRILCRSMHPWGPCPWDGSSAKANVMYDSIGMAVDEYDLGLASTAFLAVVWQGLRRAQGHVGQTEHFPIHLNLLNFMLGNIDYDRIQFRCQDSNEILPSV</sequence>
<dbReference type="Proteomes" id="UP000233551">
    <property type="component" value="Unassembled WGS sequence"/>
</dbReference>